<dbReference type="Pfam" id="PF10198">
    <property type="entry name" value="Ada3"/>
    <property type="match status" value="1"/>
</dbReference>
<reference evidence="1 2" key="1">
    <citation type="submission" date="2018-08" db="EMBL/GenBank/DDBJ databases">
        <authorList>
            <person name="Laetsch R D."/>
            <person name="Stevens L."/>
            <person name="Kumar S."/>
            <person name="Blaxter L. M."/>
        </authorList>
    </citation>
    <scope>NUCLEOTIDE SEQUENCE [LARGE SCALE GENOMIC DNA]</scope>
</reference>
<dbReference type="AlphaFoldDB" id="A0A498SCZ2"/>
<evidence type="ECO:0000313" key="2">
    <source>
        <dbReference type="Proteomes" id="UP000276991"/>
    </source>
</evidence>
<dbReference type="Proteomes" id="UP000276991">
    <property type="component" value="Unassembled WGS sequence"/>
</dbReference>
<keyword evidence="2" id="KW-1185">Reference proteome</keyword>
<protein>
    <submittedName>
        <fullName evidence="1">Uncharacterized protein</fullName>
    </submittedName>
</protein>
<gene>
    <name evidence="1" type="ORF">NAV_LOCUS1744</name>
</gene>
<evidence type="ECO:0000313" key="1">
    <source>
        <dbReference type="EMBL" id="VBB26914.1"/>
    </source>
</evidence>
<sequence>MDADDIHILNNQAISKTYREFRPSKELAIGQIFRTHKAWNLVGGGAGIYDVLVVSLDYRWSDGFGALSPLHTRRGPLNDLVTPTPDFAGFDYLHECPKLLTVTSDEDCQNVAVAFSDLDKLQIELEQILVHTTDHQKKIYGEITFLTTGDYPSDDISNRLMPVYELKTSEPVPSCSKEIEREPIVEDPCTDSEINWLDEGFDVWPPINLSQKFWVFAREYLDPLDEEYLQQWWSSIVQLIHNNDISKSRSQLCPVTAKKSTRCETTLHDRKTSSLPSFSKWGTPTSLHRNRSFISSKNSSSHVRLKLLNKDSSPPPNKIARYEKRSLSQSSGKTISLLDDLVSAYVGGKNGSLDNHYNGVLLRLEKNNCPPKKDSVSLVQLEDNDWIIKNEKARREDVFRIAHSNGLTSEENGAANCGDTLEMLNYAIADYLSRFDKEPDASKCNRVVQEIIGPGNVEELIRKCGSGKKHVEDEVSVAFKKLQAELTEKEMPWRSVVTKIWHRLLAEYLRMKLEQALDKVDQEMFEVYDKYYSEFPRRRPMNEQEREECRCVLQRRSDVAQAYYGNEYAALSKWKHKVGCVKDLKFDICPKNKGLDNNSEYKMCLIKNVDFCKSSGNHYVRRIRSLLGIFRIQAKWSWKLVRASENRCCIPNVVLHMLYLYPGL</sequence>
<organism evidence="1 2">
    <name type="scientific">Acanthocheilonema viteae</name>
    <name type="common">Filarial nematode worm</name>
    <name type="synonym">Dipetalonema viteae</name>
    <dbReference type="NCBI Taxonomy" id="6277"/>
    <lineage>
        <taxon>Eukaryota</taxon>
        <taxon>Metazoa</taxon>
        <taxon>Ecdysozoa</taxon>
        <taxon>Nematoda</taxon>
        <taxon>Chromadorea</taxon>
        <taxon>Rhabditida</taxon>
        <taxon>Spirurina</taxon>
        <taxon>Spiruromorpha</taxon>
        <taxon>Filarioidea</taxon>
        <taxon>Onchocercidae</taxon>
        <taxon>Acanthocheilonema</taxon>
    </lineage>
</organism>
<accession>A0A498SCZ2</accession>
<dbReference type="OrthoDB" id="5858960at2759"/>
<dbReference type="InterPro" id="IPR019340">
    <property type="entry name" value="Histone_AcTrfase_su3"/>
</dbReference>
<dbReference type="EMBL" id="UPTC01000158">
    <property type="protein sequence ID" value="VBB26914.1"/>
    <property type="molecule type" value="Genomic_DNA"/>
</dbReference>
<proteinExistence type="predicted"/>
<dbReference type="STRING" id="6277.A0A498SCZ2"/>
<name>A0A498SCZ2_ACAVI</name>